<dbReference type="PANTHER" id="PTHR37841">
    <property type="entry name" value="GLR2918 PROTEIN"/>
    <property type="match status" value="1"/>
</dbReference>
<dbReference type="Proteomes" id="UP000256779">
    <property type="component" value="Unassembled WGS sequence"/>
</dbReference>
<name>A0A3D9L6E1_MARFU</name>
<keyword evidence="2" id="KW-1185">Reference proteome</keyword>
<dbReference type="Pfam" id="PF14903">
    <property type="entry name" value="WG_beta_rep"/>
    <property type="match status" value="1"/>
</dbReference>
<protein>
    <submittedName>
        <fullName evidence="1">WG repeat protein</fullName>
    </submittedName>
</protein>
<accession>A0A3D9L6E1</accession>
<evidence type="ECO:0000313" key="1">
    <source>
        <dbReference type="EMBL" id="RED99738.1"/>
    </source>
</evidence>
<comment type="caution">
    <text evidence="1">The sequence shown here is derived from an EMBL/GenBank/DDBJ whole genome shotgun (WGS) entry which is preliminary data.</text>
</comment>
<dbReference type="EMBL" id="QREG01000007">
    <property type="protein sequence ID" value="RED99738.1"/>
    <property type="molecule type" value="Genomic_DNA"/>
</dbReference>
<proteinExistence type="predicted"/>
<dbReference type="AlphaFoldDB" id="A0A3D9L6E1"/>
<gene>
    <name evidence="1" type="ORF">C7460_10720</name>
</gene>
<reference evidence="1 2" key="1">
    <citation type="submission" date="2018-07" db="EMBL/GenBank/DDBJ databases">
        <title>Genomic Encyclopedia of Type Strains, Phase IV (KMG-IV): sequencing the most valuable type-strain genomes for metagenomic binning, comparative biology and taxonomic classification.</title>
        <authorList>
            <person name="Goeker M."/>
        </authorList>
    </citation>
    <scope>NUCLEOTIDE SEQUENCE [LARGE SCALE GENOMIC DNA]</scope>
    <source>
        <strain evidence="1 2">DSM 4134</strain>
    </source>
</reference>
<organism evidence="1 2">
    <name type="scientific">Marinoscillum furvescens DSM 4134</name>
    <dbReference type="NCBI Taxonomy" id="1122208"/>
    <lineage>
        <taxon>Bacteria</taxon>
        <taxon>Pseudomonadati</taxon>
        <taxon>Bacteroidota</taxon>
        <taxon>Cytophagia</taxon>
        <taxon>Cytophagales</taxon>
        <taxon>Reichenbachiellaceae</taxon>
        <taxon>Marinoscillum</taxon>
    </lineage>
</organism>
<sequence>MMAVCSISLHAEGLHIITSGGFQGVANSEGQVVVPAIYERLGWSDGESAIVGSTVGFYENGRWGLINIKSKKISSAKYAILKPFHDDLFEAGVRAKFSNRVQRGLIDTKGRVVVDLKYYTIDKMAGQLRVAKYTNGKLRYGLVSPGNEVLVPMNYANIHLVGELLVMENDQNQLKPISREGVPLLAYWVDALSAYGEDYLVEKEGYFGVMTAAGELKQPIHFKRIDENGKGLFPNWKVKLIGDESVSMEILCDSIVYHQTEDLLIAHVNRTEHILAASDLLFKDQQRQLRYINQGFLVTENSAFGQWEIHKTDGREIATGFDSVAVDAHYFFTKSRDQWDVYNLFGRKINERPFQAVGHSHARNVPVKKNDYWGWINFTGERIVNYRYDAVVPATHPDHFLASSYRKWGVSSFADEWLILPEYDSVYAHGQFYIGTRGRASYVLNHAGEVLHSVPFEVSPLADSTGALRIYDRVAGASGVITHEGYYVHPQYQSVSVIGGYYELVDSTGVTLLAADGRELLSPKDGVEKVLTFEESFFHIIEDGKHGFVDTNGKLRIANRYDSAQYFQEGYAPIKLMGKWGFIDKSEILRIQPFYLSSSVYKNGLAIVQVSEGYGLITRQGEEVVATRWKYIERLGTGNYRVTDWDGKVGLVDVNGRFIVRPNYDSLEDTPKELIIASRAGQKGVLDYKGFTRVPFDYTDIQIKGDYLLLRDN</sequence>
<dbReference type="InterPro" id="IPR032774">
    <property type="entry name" value="WG_beta_rep"/>
</dbReference>
<evidence type="ECO:0000313" key="2">
    <source>
        <dbReference type="Proteomes" id="UP000256779"/>
    </source>
</evidence>
<dbReference type="PANTHER" id="PTHR37841:SF1">
    <property type="entry name" value="DUF3298 DOMAIN-CONTAINING PROTEIN"/>
    <property type="match status" value="1"/>
</dbReference>